<organism evidence="11 12">
    <name type="scientific">Candidatus Vogelbacteria bacterium RIFOXYD1_FULL_46_19</name>
    <dbReference type="NCBI Taxonomy" id="1802439"/>
    <lineage>
        <taxon>Bacteria</taxon>
        <taxon>Candidatus Vogeliibacteriota</taxon>
    </lineage>
</organism>
<feature type="domain" description="ABC transporter" evidence="9">
    <location>
        <begin position="354"/>
        <end position="588"/>
    </location>
</feature>
<dbReference type="CDD" id="cd07346">
    <property type="entry name" value="ABC_6TM_exporters"/>
    <property type="match status" value="1"/>
</dbReference>
<comment type="subcellular location">
    <subcellularLocation>
        <location evidence="1">Cell membrane</location>
        <topology evidence="1">Multi-pass membrane protein</topology>
    </subcellularLocation>
</comment>
<dbReference type="GO" id="GO:0016887">
    <property type="term" value="F:ATP hydrolysis activity"/>
    <property type="evidence" value="ECO:0007669"/>
    <property type="project" value="InterPro"/>
</dbReference>
<evidence type="ECO:0000256" key="2">
    <source>
        <dbReference type="ARBA" id="ARBA00022448"/>
    </source>
</evidence>
<keyword evidence="3 8" id="KW-0812">Transmembrane</keyword>
<feature type="transmembrane region" description="Helical" evidence="8">
    <location>
        <begin position="267"/>
        <end position="289"/>
    </location>
</feature>
<dbReference type="Pfam" id="PF00664">
    <property type="entry name" value="ABC_membrane"/>
    <property type="match status" value="1"/>
</dbReference>
<dbReference type="PROSITE" id="PS00211">
    <property type="entry name" value="ABC_TRANSPORTER_1"/>
    <property type="match status" value="1"/>
</dbReference>
<dbReference type="InterPro" id="IPR003439">
    <property type="entry name" value="ABC_transporter-like_ATP-bd"/>
</dbReference>
<keyword evidence="5" id="KW-0067">ATP-binding</keyword>
<protein>
    <recommendedName>
        <fullName evidence="13">ABC transporter ATP-binding protein</fullName>
    </recommendedName>
</protein>
<dbReference type="GO" id="GO:0140359">
    <property type="term" value="F:ABC-type transporter activity"/>
    <property type="evidence" value="ECO:0007669"/>
    <property type="project" value="InterPro"/>
</dbReference>
<dbReference type="FunFam" id="3.40.50.300:FF:000287">
    <property type="entry name" value="Multidrug ABC transporter ATP-binding protein"/>
    <property type="match status" value="1"/>
</dbReference>
<evidence type="ECO:0000256" key="6">
    <source>
        <dbReference type="ARBA" id="ARBA00022989"/>
    </source>
</evidence>
<keyword evidence="7 8" id="KW-0472">Membrane</keyword>
<dbReference type="InterPro" id="IPR017871">
    <property type="entry name" value="ABC_transporter-like_CS"/>
</dbReference>
<dbReference type="AlphaFoldDB" id="A0A1G2QHJ8"/>
<dbReference type="InterPro" id="IPR011527">
    <property type="entry name" value="ABC1_TM_dom"/>
</dbReference>
<dbReference type="PROSITE" id="PS50893">
    <property type="entry name" value="ABC_TRANSPORTER_2"/>
    <property type="match status" value="1"/>
</dbReference>
<feature type="transmembrane region" description="Helical" evidence="8">
    <location>
        <begin position="29"/>
        <end position="50"/>
    </location>
</feature>
<gene>
    <name evidence="11" type="ORF">A2589_01195</name>
</gene>
<dbReference type="Gene3D" id="3.40.50.300">
    <property type="entry name" value="P-loop containing nucleotide triphosphate hydrolases"/>
    <property type="match status" value="1"/>
</dbReference>
<dbReference type="Pfam" id="PF00005">
    <property type="entry name" value="ABC_tran"/>
    <property type="match status" value="1"/>
</dbReference>
<dbReference type="SMART" id="SM00382">
    <property type="entry name" value="AAA"/>
    <property type="match status" value="1"/>
</dbReference>
<dbReference type="InterPro" id="IPR003593">
    <property type="entry name" value="AAA+_ATPase"/>
</dbReference>
<evidence type="ECO:0000259" key="9">
    <source>
        <dbReference type="PROSITE" id="PS50893"/>
    </source>
</evidence>
<dbReference type="InterPro" id="IPR036640">
    <property type="entry name" value="ABC1_TM_sf"/>
</dbReference>
<dbReference type="InterPro" id="IPR027417">
    <property type="entry name" value="P-loop_NTPase"/>
</dbReference>
<comment type="caution">
    <text evidence="11">The sequence shown here is derived from an EMBL/GenBank/DDBJ whole genome shotgun (WGS) entry which is preliminary data.</text>
</comment>
<dbReference type="InterPro" id="IPR039421">
    <property type="entry name" value="Type_1_exporter"/>
</dbReference>
<dbReference type="PANTHER" id="PTHR24221:SF654">
    <property type="entry name" value="ATP-BINDING CASSETTE SUB-FAMILY B MEMBER 6"/>
    <property type="match status" value="1"/>
</dbReference>
<dbReference type="Gene3D" id="1.20.1560.10">
    <property type="entry name" value="ABC transporter type 1, transmembrane domain"/>
    <property type="match status" value="2"/>
</dbReference>
<keyword evidence="4" id="KW-0547">Nucleotide-binding</keyword>
<feature type="transmembrane region" description="Helical" evidence="8">
    <location>
        <begin position="70"/>
        <end position="90"/>
    </location>
</feature>
<evidence type="ECO:0000256" key="4">
    <source>
        <dbReference type="ARBA" id="ARBA00022741"/>
    </source>
</evidence>
<evidence type="ECO:0000256" key="3">
    <source>
        <dbReference type="ARBA" id="ARBA00022692"/>
    </source>
</evidence>
<proteinExistence type="predicted"/>
<dbReference type="EMBL" id="MHTK01000006">
    <property type="protein sequence ID" value="OHA59461.1"/>
    <property type="molecule type" value="Genomic_DNA"/>
</dbReference>
<dbReference type="SUPFAM" id="SSF52540">
    <property type="entry name" value="P-loop containing nucleoside triphosphate hydrolases"/>
    <property type="match status" value="1"/>
</dbReference>
<dbReference type="GO" id="GO:0005524">
    <property type="term" value="F:ATP binding"/>
    <property type="evidence" value="ECO:0007669"/>
    <property type="project" value="UniProtKB-KW"/>
</dbReference>
<evidence type="ECO:0000256" key="5">
    <source>
        <dbReference type="ARBA" id="ARBA00022840"/>
    </source>
</evidence>
<reference evidence="11 12" key="1">
    <citation type="journal article" date="2016" name="Nat. Commun.">
        <title>Thousands of microbial genomes shed light on interconnected biogeochemical processes in an aquifer system.</title>
        <authorList>
            <person name="Anantharaman K."/>
            <person name="Brown C.T."/>
            <person name="Hug L.A."/>
            <person name="Sharon I."/>
            <person name="Castelle C.J."/>
            <person name="Probst A.J."/>
            <person name="Thomas B.C."/>
            <person name="Singh A."/>
            <person name="Wilkins M.J."/>
            <person name="Karaoz U."/>
            <person name="Brodie E.L."/>
            <person name="Williams K.H."/>
            <person name="Hubbard S.S."/>
            <person name="Banfield J.F."/>
        </authorList>
    </citation>
    <scope>NUCLEOTIDE SEQUENCE [LARGE SCALE GENOMIC DNA]</scope>
</reference>
<keyword evidence="6 8" id="KW-1133">Transmembrane helix</keyword>
<dbReference type="STRING" id="1802439.A2589_01195"/>
<evidence type="ECO:0000313" key="12">
    <source>
        <dbReference type="Proteomes" id="UP000177838"/>
    </source>
</evidence>
<keyword evidence="2" id="KW-0813">Transport</keyword>
<evidence type="ECO:0000259" key="10">
    <source>
        <dbReference type="PROSITE" id="PS50929"/>
    </source>
</evidence>
<evidence type="ECO:0000256" key="8">
    <source>
        <dbReference type="SAM" id="Phobius"/>
    </source>
</evidence>
<dbReference type="GO" id="GO:0005886">
    <property type="term" value="C:plasma membrane"/>
    <property type="evidence" value="ECO:0007669"/>
    <property type="project" value="UniProtKB-SubCell"/>
</dbReference>
<accession>A0A1G2QHJ8</accession>
<evidence type="ECO:0000256" key="1">
    <source>
        <dbReference type="ARBA" id="ARBA00004651"/>
    </source>
</evidence>
<feature type="transmembrane region" description="Helical" evidence="8">
    <location>
        <begin position="176"/>
        <end position="195"/>
    </location>
</feature>
<dbReference type="SUPFAM" id="SSF90123">
    <property type="entry name" value="ABC transporter transmembrane region"/>
    <property type="match status" value="1"/>
</dbReference>
<dbReference type="PANTHER" id="PTHR24221">
    <property type="entry name" value="ATP-BINDING CASSETTE SUB-FAMILY B"/>
    <property type="match status" value="1"/>
</dbReference>
<feature type="domain" description="ABC transmembrane type-1" evidence="10">
    <location>
        <begin position="29"/>
        <end position="320"/>
    </location>
</feature>
<evidence type="ECO:0000313" key="11">
    <source>
        <dbReference type="EMBL" id="OHA59461.1"/>
    </source>
</evidence>
<evidence type="ECO:0008006" key="13">
    <source>
        <dbReference type="Google" id="ProtNLM"/>
    </source>
</evidence>
<name>A0A1G2QHJ8_9BACT</name>
<dbReference type="PROSITE" id="PS50929">
    <property type="entry name" value="ABC_TM1F"/>
    <property type="match status" value="1"/>
</dbReference>
<sequence length="595" mass="66644">MASKLKSHHFKIGLVVILNFLKDKRKESLFILGLGLLSAIGNGVVPYITGRLFDKILAPDETLLLAGYQFPLYLVLLVTLALIQLVLIVVEHRKYLLQSAFGFDGRFSYQSAAYAKLLELPVSFHKKRKIGDITTKINSAGMGVEVITERLLGGLGPEFLSVIVAIFFLLTINPVVALVSFLAVGLYVIIAYFFIKDSASFQTKLIRGWGRAYGDVHDVVNNIHTVKQSVTETYEQKRLGQIFKKFILPHWLGMDIIWQTLNTIKGLLVITLQIIVFIWSIRLVLAGTITIGELIAFNSYLAMLFAPFTTLMNMWRIIQNGLLDIAAVEKILALLPENYHPANQVPLEAIRGQIAFQDVSYYYEKDKPVLKKISFEVPAGQVVALVGESGVGKSTLIDLLSAYDFPRQGKILIDGHNIKSLDIKFLRSKIAVVPQEVVLFNDTVKKNIAYGNFKATEEEIATAAKNAHAYDFIQKFPKKWKQIVGERGVKLSVGQKQRIAIARAILRNPSILILDEPTSALDAKSERIIQESLNKLMSGRTTFIVAHRLSTVRQANLILVFDEGQIVERGTHDELINLTGGRYRELYELQIGLHQ</sequence>
<dbReference type="Proteomes" id="UP000177838">
    <property type="component" value="Unassembled WGS sequence"/>
</dbReference>
<evidence type="ECO:0000256" key="7">
    <source>
        <dbReference type="ARBA" id="ARBA00023136"/>
    </source>
</evidence>